<feature type="domain" description="Zn(2)-C6 fungal-type" evidence="4">
    <location>
        <begin position="31"/>
        <end position="64"/>
    </location>
</feature>
<dbReference type="Gene3D" id="4.10.240.10">
    <property type="entry name" value="Zn(2)-C6 fungal-type DNA-binding domain"/>
    <property type="match status" value="1"/>
</dbReference>
<organism evidence="5 6">
    <name type="scientific">Wolfiporia cocos (strain MD-104)</name>
    <name type="common">Brown rot fungus</name>
    <dbReference type="NCBI Taxonomy" id="742152"/>
    <lineage>
        <taxon>Eukaryota</taxon>
        <taxon>Fungi</taxon>
        <taxon>Dikarya</taxon>
        <taxon>Basidiomycota</taxon>
        <taxon>Agaricomycotina</taxon>
        <taxon>Agaricomycetes</taxon>
        <taxon>Polyporales</taxon>
        <taxon>Phaeolaceae</taxon>
        <taxon>Wolfiporia</taxon>
    </lineage>
</organism>
<dbReference type="Pfam" id="PF00172">
    <property type="entry name" value="Zn_clus"/>
    <property type="match status" value="1"/>
</dbReference>
<accession>A0A2H3J3N6</accession>
<keyword evidence="2" id="KW-0539">Nucleus</keyword>
<dbReference type="EMBL" id="KB467898">
    <property type="protein sequence ID" value="PCH36860.1"/>
    <property type="molecule type" value="Genomic_DNA"/>
</dbReference>
<name>A0A2H3J3N6_WOLCO</name>
<dbReference type="STRING" id="742152.A0A2H3J3N6"/>
<dbReference type="CDD" id="cd12148">
    <property type="entry name" value="fungal_TF_MHR"/>
    <property type="match status" value="1"/>
</dbReference>
<dbReference type="InterPro" id="IPR001138">
    <property type="entry name" value="Zn2Cys6_DnaBD"/>
</dbReference>
<dbReference type="Pfam" id="PF04082">
    <property type="entry name" value="Fungal_trans"/>
    <property type="match status" value="1"/>
</dbReference>
<dbReference type="OrthoDB" id="4456959at2759"/>
<dbReference type="CDD" id="cd00067">
    <property type="entry name" value="GAL4"/>
    <property type="match status" value="1"/>
</dbReference>
<dbReference type="GO" id="GO:0008270">
    <property type="term" value="F:zinc ion binding"/>
    <property type="evidence" value="ECO:0007669"/>
    <property type="project" value="InterPro"/>
</dbReference>
<dbReference type="InterPro" id="IPR007219">
    <property type="entry name" value="XnlR_reg_dom"/>
</dbReference>
<dbReference type="InterPro" id="IPR050987">
    <property type="entry name" value="AtrR-like"/>
</dbReference>
<evidence type="ECO:0000259" key="4">
    <source>
        <dbReference type="PROSITE" id="PS50048"/>
    </source>
</evidence>
<dbReference type="PROSITE" id="PS50048">
    <property type="entry name" value="ZN2_CY6_FUNGAL_2"/>
    <property type="match status" value="1"/>
</dbReference>
<dbReference type="PANTHER" id="PTHR46910:SF38">
    <property type="entry name" value="ZN(2)-C6 FUNGAL-TYPE DOMAIN-CONTAINING PROTEIN"/>
    <property type="match status" value="1"/>
</dbReference>
<dbReference type="PANTHER" id="PTHR46910">
    <property type="entry name" value="TRANSCRIPTION FACTOR PDR1"/>
    <property type="match status" value="1"/>
</dbReference>
<keyword evidence="6" id="KW-1185">Reference proteome</keyword>
<feature type="region of interest" description="Disordered" evidence="3">
    <location>
        <begin position="1"/>
        <end position="30"/>
    </location>
</feature>
<dbReference type="GO" id="GO:0006351">
    <property type="term" value="P:DNA-templated transcription"/>
    <property type="evidence" value="ECO:0007669"/>
    <property type="project" value="InterPro"/>
</dbReference>
<evidence type="ECO:0000313" key="6">
    <source>
        <dbReference type="Proteomes" id="UP000218811"/>
    </source>
</evidence>
<dbReference type="Proteomes" id="UP000218811">
    <property type="component" value="Unassembled WGS sequence"/>
</dbReference>
<protein>
    <recommendedName>
        <fullName evidence="4">Zn(2)-C6 fungal-type domain-containing protein</fullName>
    </recommendedName>
</protein>
<dbReference type="SUPFAM" id="SSF57701">
    <property type="entry name" value="Zn2/Cys6 DNA-binding domain"/>
    <property type="match status" value="1"/>
</dbReference>
<dbReference type="SMART" id="SM00066">
    <property type="entry name" value="GAL4"/>
    <property type="match status" value="1"/>
</dbReference>
<dbReference type="SMART" id="SM00906">
    <property type="entry name" value="Fungal_trans"/>
    <property type="match status" value="1"/>
</dbReference>
<dbReference type="GO" id="GO:0003677">
    <property type="term" value="F:DNA binding"/>
    <property type="evidence" value="ECO:0007669"/>
    <property type="project" value="InterPro"/>
</dbReference>
<feature type="compositionally biased region" description="Polar residues" evidence="3">
    <location>
        <begin position="686"/>
        <end position="695"/>
    </location>
</feature>
<evidence type="ECO:0000313" key="5">
    <source>
        <dbReference type="EMBL" id="PCH36860.1"/>
    </source>
</evidence>
<evidence type="ECO:0000256" key="2">
    <source>
        <dbReference type="ARBA" id="ARBA00023242"/>
    </source>
</evidence>
<dbReference type="AlphaFoldDB" id="A0A2H3J3N6"/>
<evidence type="ECO:0000256" key="3">
    <source>
        <dbReference type="SAM" id="MobiDB-lite"/>
    </source>
</evidence>
<evidence type="ECO:0000256" key="1">
    <source>
        <dbReference type="ARBA" id="ARBA00022723"/>
    </source>
</evidence>
<feature type="region of interest" description="Disordered" evidence="3">
    <location>
        <begin position="812"/>
        <end position="831"/>
    </location>
</feature>
<feature type="compositionally biased region" description="Polar residues" evidence="3">
    <location>
        <begin position="812"/>
        <end position="825"/>
    </location>
</feature>
<keyword evidence="1" id="KW-0479">Metal-binding</keyword>
<dbReference type="OMA" id="WERRIMA"/>
<dbReference type="PROSITE" id="PS00463">
    <property type="entry name" value="ZN2_CY6_FUNGAL_1"/>
    <property type="match status" value="1"/>
</dbReference>
<gene>
    <name evidence="5" type="ORF">WOLCODRAFT_127757</name>
</gene>
<reference evidence="5 6" key="1">
    <citation type="journal article" date="2012" name="Science">
        <title>The Paleozoic origin of enzymatic lignin decomposition reconstructed from 31 fungal genomes.</title>
        <authorList>
            <person name="Floudas D."/>
            <person name="Binder M."/>
            <person name="Riley R."/>
            <person name="Barry K."/>
            <person name="Blanchette R.A."/>
            <person name="Henrissat B."/>
            <person name="Martinez A.T."/>
            <person name="Otillar R."/>
            <person name="Spatafora J.W."/>
            <person name="Yadav J.S."/>
            <person name="Aerts A."/>
            <person name="Benoit I."/>
            <person name="Boyd A."/>
            <person name="Carlson A."/>
            <person name="Copeland A."/>
            <person name="Coutinho P.M."/>
            <person name="de Vries R.P."/>
            <person name="Ferreira P."/>
            <person name="Findley K."/>
            <person name="Foster B."/>
            <person name="Gaskell J."/>
            <person name="Glotzer D."/>
            <person name="Gorecki P."/>
            <person name="Heitman J."/>
            <person name="Hesse C."/>
            <person name="Hori C."/>
            <person name="Igarashi K."/>
            <person name="Jurgens J.A."/>
            <person name="Kallen N."/>
            <person name="Kersten P."/>
            <person name="Kohler A."/>
            <person name="Kuees U."/>
            <person name="Kumar T.K.A."/>
            <person name="Kuo A."/>
            <person name="LaButti K."/>
            <person name="Larrondo L.F."/>
            <person name="Lindquist E."/>
            <person name="Ling A."/>
            <person name="Lombard V."/>
            <person name="Lucas S."/>
            <person name="Lundell T."/>
            <person name="Martin R."/>
            <person name="McLaughlin D.J."/>
            <person name="Morgenstern I."/>
            <person name="Morin E."/>
            <person name="Murat C."/>
            <person name="Nagy L.G."/>
            <person name="Nolan M."/>
            <person name="Ohm R.A."/>
            <person name="Patyshakuliyeva A."/>
            <person name="Rokas A."/>
            <person name="Ruiz-Duenas F.J."/>
            <person name="Sabat G."/>
            <person name="Salamov A."/>
            <person name="Samejima M."/>
            <person name="Schmutz J."/>
            <person name="Slot J.C."/>
            <person name="St John F."/>
            <person name="Stenlid J."/>
            <person name="Sun H."/>
            <person name="Sun S."/>
            <person name="Syed K."/>
            <person name="Tsang A."/>
            <person name="Wiebenga A."/>
            <person name="Young D."/>
            <person name="Pisabarro A."/>
            <person name="Eastwood D.C."/>
            <person name="Martin F."/>
            <person name="Cullen D."/>
            <person name="Grigoriev I.V."/>
            <person name="Hibbett D.S."/>
        </authorList>
    </citation>
    <scope>NUCLEOTIDE SEQUENCE [LARGE SCALE GENOMIC DNA]</scope>
    <source>
        <strain evidence="5 6">MD-104</strain>
    </source>
</reference>
<proteinExistence type="predicted"/>
<dbReference type="InterPro" id="IPR036864">
    <property type="entry name" value="Zn2-C6_fun-type_DNA-bd_sf"/>
</dbReference>
<feature type="region of interest" description="Disordered" evidence="3">
    <location>
        <begin position="658"/>
        <end position="695"/>
    </location>
</feature>
<sequence length="886" mass="99263">MPSMSEDEEHTGSENANRNESKRRRLKRTQACDGCRRKKIKCDGDQKPDHRCTHCTTYNSECTYSEPSDRSLTKRYVTGLESRIEKMEQLLGQMHQGASTLNIAGPSYPLTSPGSDILTYGTTTLERTPGTMYRHSIMREDSVSHLEASAHENLNSSDDEAPYGYSLVRSLRRLHLRPDSVRFYGKSSSATLLETAYRTKMGTGDKVHGGHQRPRFWAVHPWLMPELQREPPPYHPESFPDDGLMQTLIDLYFTNVDPYHPLLHRPTFERSISNRIHLHDEDFGSTVLLVCAVGARFSDDARVFLPGYEDDTLSRGWRWYKEVHIVNKPPFSLPRLYDLQKCCLTAQFMEVTYSPLESWKIVGYGIRLAQDVGAYHKKVYNREDRVEEELWKRAFWTLTMMDRYISTTLGRSCAMQDEDLDLDLLLECDDEYWTNSDPGLVFKQPQGKPSYIEYFNYLLRLSQILVGAQRTIYSSRKLRSMISVTGPEWEERLVAELDSALNRWIDSVPNHLRWNPDGEDNLFFNQAAQLYVAFYQTQIFVHRQFLQAPRKRSAQFSPSLAICTNAARCTVHILDLQFKRTGFRTFNDQISLFTSGIVLLLNIWSAKRSGATIDIAKEMADVHTCMNELGAGESRWHQSGRVWDVMYGLIYASNLPLPQTSRPSQKRAGDGDGKQRTPMTAPISATGHSPMSNFVGSNANSAAALSNTEPSGQRQLSYVASPAETLLASGLSGSMSSSKTKAGNFDATTAFTPGNQTKGVHSTASFPQMNSAVDSLTQPAYAFDEESVNPMLSSIFSASDSDVWGTFSQATPASDTAMQQNTPSADGSLKGATDLVGETQEIGSSGYDSLMAMWSSMPANFDWGDWEAYISNMDDFMGGGSSSGAG</sequence>
<dbReference type="GO" id="GO:0000981">
    <property type="term" value="F:DNA-binding transcription factor activity, RNA polymerase II-specific"/>
    <property type="evidence" value="ECO:0007669"/>
    <property type="project" value="InterPro"/>
</dbReference>